<dbReference type="GO" id="GO:0016787">
    <property type="term" value="F:hydrolase activity"/>
    <property type="evidence" value="ECO:0007669"/>
    <property type="project" value="UniProtKB-KW"/>
</dbReference>
<evidence type="ECO:0000313" key="4">
    <source>
        <dbReference type="EMBL" id="MDX5893276.1"/>
    </source>
</evidence>
<dbReference type="Proteomes" id="UP001281130">
    <property type="component" value="Unassembled WGS sequence"/>
</dbReference>
<dbReference type="InterPro" id="IPR000073">
    <property type="entry name" value="AB_hydrolase_1"/>
</dbReference>
<dbReference type="HOGENOM" id="CLU_020336_13_2_11"/>
<proteinExistence type="predicted"/>
<evidence type="ECO:0000313" key="5">
    <source>
        <dbReference type="Proteomes" id="UP000025229"/>
    </source>
</evidence>
<organism evidence="3 5">
    <name type="scientific">Rubrobacter radiotolerans</name>
    <name type="common">Arthrobacter radiotolerans</name>
    <dbReference type="NCBI Taxonomy" id="42256"/>
    <lineage>
        <taxon>Bacteria</taxon>
        <taxon>Bacillati</taxon>
        <taxon>Actinomycetota</taxon>
        <taxon>Rubrobacteria</taxon>
        <taxon>Rubrobacterales</taxon>
        <taxon>Rubrobacteraceae</taxon>
        <taxon>Rubrobacter</taxon>
    </lineage>
</organism>
<dbReference type="PROSITE" id="PS00189">
    <property type="entry name" value="LIPOYL"/>
    <property type="match status" value="1"/>
</dbReference>
<dbReference type="SUPFAM" id="SSF53474">
    <property type="entry name" value="alpha/beta-Hydrolases"/>
    <property type="match status" value="1"/>
</dbReference>
<dbReference type="InterPro" id="IPR003016">
    <property type="entry name" value="2-oxoA_DH_lipoyl-BS"/>
</dbReference>
<gene>
    <name evidence="3" type="ORF">RradSPS_0579</name>
    <name evidence="4" type="ORF">SIL72_04450</name>
</gene>
<dbReference type="eggNOG" id="COG0508">
    <property type="taxonomic scope" value="Bacteria"/>
</dbReference>
<dbReference type="PANTHER" id="PTHR46438:SF11">
    <property type="entry name" value="LIPASE-RELATED"/>
    <property type="match status" value="1"/>
</dbReference>
<dbReference type="EC" id="2.3.1.12" evidence="4"/>
<dbReference type="STRING" id="42256.RradSPS_0579"/>
<reference evidence="3 5" key="1">
    <citation type="submission" date="2014-03" db="EMBL/GenBank/DDBJ databases">
        <title>Complete genome sequence of the Radio-Resistant Rubrobacter radiotolerans RSPS-4.</title>
        <authorList>
            <person name="Egas C.C."/>
            <person name="Barroso C.C."/>
            <person name="Froufe H.J.C."/>
            <person name="Pacheco J.J."/>
            <person name="Albuquerque L.L."/>
            <person name="da Costa M.M.S."/>
        </authorList>
    </citation>
    <scope>NUCLEOTIDE SEQUENCE [LARGE SCALE GENOMIC DNA]</scope>
    <source>
        <strain evidence="3 5">RSPS-4</strain>
    </source>
</reference>
<dbReference type="Proteomes" id="UP000025229">
    <property type="component" value="Chromosome"/>
</dbReference>
<keyword evidence="3" id="KW-0378">Hydrolase</keyword>
<dbReference type="SUPFAM" id="SSF51230">
    <property type="entry name" value="Single hybrid motif"/>
    <property type="match status" value="1"/>
</dbReference>
<dbReference type="InterPro" id="IPR011053">
    <property type="entry name" value="Single_hybrid_motif"/>
</dbReference>
<dbReference type="InterPro" id="IPR000089">
    <property type="entry name" value="Biotin_lipoyl"/>
</dbReference>
<dbReference type="PRINTS" id="PR00111">
    <property type="entry name" value="ABHYDROLASE"/>
</dbReference>
<name>A0A023X052_RUBRA</name>
<dbReference type="PROSITE" id="PS50968">
    <property type="entry name" value="BIOTINYL_LIPOYL"/>
    <property type="match status" value="1"/>
</dbReference>
<dbReference type="Gene3D" id="2.40.50.100">
    <property type="match status" value="1"/>
</dbReference>
<dbReference type="AlphaFoldDB" id="A0A023X052"/>
<keyword evidence="4" id="KW-0808">Transferase</keyword>
<dbReference type="Pfam" id="PF00364">
    <property type="entry name" value="Biotin_lipoyl"/>
    <property type="match status" value="1"/>
</dbReference>
<dbReference type="PATRIC" id="fig|42256.3.peg.588"/>
<dbReference type="EMBL" id="JAWXXX010000001">
    <property type="protein sequence ID" value="MDX5893276.1"/>
    <property type="molecule type" value="Genomic_DNA"/>
</dbReference>
<keyword evidence="4" id="KW-0012">Acyltransferase</keyword>
<dbReference type="EMBL" id="CP007514">
    <property type="protein sequence ID" value="AHY45862.1"/>
    <property type="molecule type" value="Genomic_DNA"/>
</dbReference>
<dbReference type="RefSeq" id="WP_038680577.1">
    <property type="nucleotide sequence ID" value="NZ_CP007514.1"/>
</dbReference>
<protein>
    <submittedName>
        <fullName evidence="4">Acetoin dehydrogenase dihydrolipoyllysine-residue acetyltransferase subunit</fullName>
        <ecNumber evidence="4">2.3.1.12</ecNumber>
    </submittedName>
    <submittedName>
        <fullName evidence="3">Alpha/beta hydrolase family</fullName>
    </submittedName>
</protein>
<feature type="domain" description="Lipoyl-binding" evidence="2">
    <location>
        <begin position="4"/>
        <end position="79"/>
    </location>
</feature>
<dbReference type="Pfam" id="PF00561">
    <property type="entry name" value="Abhydrolase_1"/>
    <property type="match status" value="1"/>
</dbReference>
<keyword evidence="1" id="KW-0450">Lipoyl</keyword>
<dbReference type="GO" id="GO:0004742">
    <property type="term" value="F:dihydrolipoyllysine-residue acetyltransferase activity"/>
    <property type="evidence" value="ECO:0007669"/>
    <property type="project" value="UniProtKB-EC"/>
</dbReference>
<evidence type="ECO:0000259" key="2">
    <source>
        <dbReference type="PROSITE" id="PS50968"/>
    </source>
</evidence>
<sequence length="374" mass="39709">MSEIKKLGMPKWGLTMKEGTVVEWLVEEGAEVSGGDEIVEVESEKINNAVEAPAAGVLRRRVAAEGDVLPVGGLLGVIAEASVPDEEIDAFVKEFEETFVPEDEAADGAPAPETVEVGGRSIQFLKLGDDDSGATPLVMIPGYGGDINIFVFNQETLAADRPVYALDLPGHGGSTKEVGEGSLDSFVEVVDGFLQSQGIERAHLAGHSMGGAVATAYALAHPEKVASLILLASAGFGEEINTDYIEGFIAANKRRDMKSTLQMLFADPDLVTRDLVNDILSYKRKDGVNEALRKIADSVFADGRQARVVQAAELADVPVLAVWGSEDRIVPASHAQNLPESAKVETIEGKGHMVQMEAAGPTNRAIQEFLSGVE</sequence>
<keyword evidence="5" id="KW-1185">Reference proteome</keyword>
<dbReference type="Gene3D" id="3.40.50.1820">
    <property type="entry name" value="alpha/beta hydrolase"/>
    <property type="match status" value="1"/>
</dbReference>
<dbReference type="NCBIfam" id="NF011457">
    <property type="entry name" value="PRK14875.1"/>
    <property type="match status" value="1"/>
</dbReference>
<dbReference type="KEGG" id="rrd:RradSPS_0579"/>
<dbReference type="eggNOG" id="COG2267">
    <property type="taxonomic scope" value="Bacteria"/>
</dbReference>
<dbReference type="InterPro" id="IPR029058">
    <property type="entry name" value="AB_hydrolase_fold"/>
</dbReference>
<dbReference type="PANTHER" id="PTHR46438">
    <property type="entry name" value="ALPHA/BETA-HYDROLASES SUPERFAMILY PROTEIN"/>
    <property type="match status" value="1"/>
</dbReference>
<evidence type="ECO:0000313" key="3">
    <source>
        <dbReference type="EMBL" id="AHY45862.1"/>
    </source>
</evidence>
<accession>A0A023X052</accession>
<dbReference type="CDD" id="cd06849">
    <property type="entry name" value="lipoyl_domain"/>
    <property type="match status" value="1"/>
</dbReference>
<evidence type="ECO:0000256" key="1">
    <source>
        <dbReference type="ARBA" id="ARBA00022823"/>
    </source>
</evidence>
<reference evidence="4" key="2">
    <citation type="submission" date="2023-11" db="EMBL/GenBank/DDBJ databases">
        <title>MicrobeMod: A computational toolkit for identifying prokaryotic methylation and restriction-modification with nanopore sequencing.</title>
        <authorList>
            <person name="Crits-Christoph A."/>
            <person name="Kang S.C."/>
            <person name="Lee H."/>
            <person name="Ostrov N."/>
        </authorList>
    </citation>
    <scope>NUCLEOTIDE SEQUENCE</scope>
    <source>
        <strain evidence="4">ATCC 51242</strain>
    </source>
</reference>
<dbReference type="OrthoDB" id="3371334at2"/>